<keyword evidence="1" id="KW-0472">Membrane</keyword>
<dbReference type="EMBL" id="CP060632">
    <property type="protein sequence ID" value="QNM00297.1"/>
    <property type="molecule type" value="Genomic_DNA"/>
</dbReference>
<evidence type="ECO:0000313" key="3">
    <source>
        <dbReference type="Proteomes" id="UP000515819"/>
    </source>
</evidence>
<name>A0A7G9FP15_9FIRM</name>
<keyword evidence="1" id="KW-1133">Transmembrane helix</keyword>
<feature type="transmembrane region" description="Helical" evidence="1">
    <location>
        <begin position="77"/>
        <end position="97"/>
    </location>
</feature>
<sequence>MRTAKMFWRDMCLGTFRHGARFLIIPLVVVLMTAGFAEYAANLYDAGTIAGSGTAADYYLCVMQGMYIYKFSPDSTFVIPISWFMLHIGLAYLTAYYPCKDYNEYGAIVIPAGGSRIRWWIAKMFWCLMTVFLYYIGIAITCAISACVHGAKLSVDFSVDLLEHLYGDSMNYVSQSDMILISVLLPFAISVLMTEVQMLFSFLFTPVISFAATCGVYILSAYYTCWWLPGSYTMWQRSSYINYEGVKPMSGFVIAVFGLLCVIVCGTLYFQDKDVLD</sequence>
<feature type="transmembrane region" description="Helical" evidence="1">
    <location>
        <begin position="199"/>
        <end position="229"/>
    </location>
</feature>
<feature type="transmembrane region" description="Helical" evidence="1">
    <location>
        <begin position="249"/>
        <end position="270"/>
    </location>
</feature>
<accession>A0A7G9FP15</accession>
<organism evidence="2 3">
    <name type="scientific">Wujia chipingensis</name>
    <dbReference type="NCBI Taxonomy" id="2763670"/>
    <lineage>
        <taxon>Bacteria</taxon>
        <taxon>Bacillati</taxon>
        <taxon>Bacillota</taxon>
        <taxon>Clostridia</taxon>
        <taxon>Lachnospirales</taxon>
        <taxon>Lachnospiraceae</taxon>
        <taxon>Wujia</taxon>
    </lineage>
</organism>
<feature type="transmembrane region" description="Helical" evidence="1">
    <location>
        <begin position="125"/>
        <end position="152"/>
    </location>
</feature>
<dbReference type="AlphaFoldDB" id="A0A7G9FP15"/>
<reference evidence="2 3" key="1">
    <citation type="submission" date="2020-08" db="EMBL/GenBank/DDBJ databases">
        <authorList>
            <person name="Liu C."/>
            <person name="Sun Q."/>
        </authorList>
    </citation>
    <scope>NUCLEOTIDE SEQUENCE [LARGE SCALE GENOMIC DNA]</scope>
    <source>
        <strain evidence="2 3">NSJ-4</strain>
    </source>
</reference>
<dbReference type="KEGG" id="wcp:H9Q76_03130"/>
<protein>
    <submittedName>
        <fullName evidence="2">Uncharacterized protein</fullName>
    </submittedName>
</protein>
<evidence type="ECO:0000256" key="1">
    <source>
        <dbReference type="SAM" id="Phobius"/>
    </source>
</evidence>
<keyword evidence="3" id="KW-1185">Reference proteome</keyword>
<gene>
    <name evidence="2" type="ORF">H9Q76_03130</name>
</gene>
<keyword evidence="1" id="KW-0812">Transmembrane</keyword>
<feature type="transmembrane region" description="Helical" evidence="1">
    <location>
        <begin position="20"/>
        <end position="37"/>
    </location>
</feature>
<dbReference type="Proteomes" id="UP000515819">
    <property type="component" value="Chromosome"/>
</dbReference>
<evidence type="ECO:0000313" key="2">
    <source>
        <dbReference type="EMBL" id="QNM00297.1"/>
    </source>
</evidence>
<feature type="transmembrane region" description="Helical" evidence="1">
    <location>
        <begin position="172"/>
        <end position="192"/>
    </location>
</feature>
<proteinExistence type="predicted"/>
<dbReference type="RefSeq" id="WP_249321602.1">
    <property type="nucleotide sequence ID" value="NZ_CP060632.1"/>
</dbReference>